<dbReference type="STRING" id="329046.A0A1Y2CKX1"/>
<gene>
    <name evidence="10" type="ORF">BCR33DRAFT_714739</name>
</gene>
<dbReference type="GO" id="GO:0016985">
    <property type="term" value="F:mannan endo-1,4-beta-mannosidase activity"/>
    <property type="evidence" value="ECO:0007669"/>
    <property type="project" value="UniProtKB-EC"/>
</dbReference>
<keyword evidence="7" id="KW-0378">Hydrolase</keyword>
<dbReference type="GO" id="GO:0005576">
    <property type="term" value="C:extracellular region"/>
    <property type="evidence" value="ECO:0007669"/>
    <property type="project" value="UniProtKB-SubCell"/>
</dbReference>
<sequence>MIQLGDNSFVLVGQDNLLYTCPTAASTIGCLQIKGSGSVKSIGLLTDKKTLLGVGMDGYLYTRAGLYGNWQFIPNSGTVIDITVLSNGVILGTGPDLKLYTRQTLTSNWVFIGACCVYSTAQLDDGSILGVGQDNKLYTRQTLTADWVFVPDSGTVVSVASVGYLPTTGIPDYTSCTKGDVCQSSGFVCCLGKLDLESQKYTCRPSGAGSDCFTATLSTPTFAGVNSYFIANLPVSNQQYLLSSLQQAGITVVRIFITQFGVNGKNTLATGQPDLEPTTIGVYNDTVLTNLDSLLALVPQYNIKLIIAMHDRWNLDNTWGTCDAYCLKYCKLDPTTNKCTSQGGAGSFYTDPTAQQSFDNRLAYILSHKNPRMNNRAWKDIPESIYAFEFQNEAQGSLNLPNPDWWCTRATNLKKLLSNNGIKIGTGGGQTFADSIIDNNFNCPALDLIAIHNYDPSAWSLLPSAVDKAIAAGKMIVIEEFGLPSDKAGTVAAIAQLANDHRVPWMPWEVSTVSQPGDFEFSPVDGDVWNALAKYSKFAV</sequence>
<comment type="catalytic activity">
    <reaction evidence="1">
        <text>Random hydrolysis of (1-&gt;4)-beta-D-mannosidic linkages in mannans, galactomannans and glucomannans.</text>
        <dbReference type="EC" id="3.2.1.78"/>
    </reaction>
</comment>
<evidence type="ECO:0000256" key="6">
    <source>
        <dbReference type="ARBA" id="ARBA00022729"/>
    </source>
</evidence>
<dbReference type="EMBL" id="MCGO01000013">
    <property type="protein sequence ID" value="ORY47636.1"/>
    <property type="molecule type" value="Genomic_DNA"/>
</dbReference>
<keyword evidence="5" id="KW-0964">Secreted</keyword>
<keyword evidence="8" id="KW-0326">Glycosidase</keyword>
<dbReference type="InterPro" id="IPR001547">
    <property type="entry name" value="Glyco_hydro_5"/>
</dbReference>
<dbReference type="AlphaFoldDB" id="A0A1Y2CKX1"/>
<comment type="caution">
    <text evidence="10">The sequence shown here is derived from an EMBL/GenBank/DDBJ whole genome shotgun (WGS) entry which is preliminary data.</text>
</comment>
<organism evidence="10 11">
    <name type="scientific">Rhizoclosmatium globosum</name>
    <dbReference type="NCBI Taxonomy" id="329046"/>
    <lineage>
        <taxon>Eukaryota</taxon>
        <taxon>Fungi</taxon>
        <taxon>Fungi incertae sedis</taxon>
        <taxon>Chytridiomycota</taxon>
        <taxon>Chytridiomycota incertae sedis</taxon>
        <taxon>Chytridiomycetes</taxon>
        <taxon>Chytridiales</taxon>
        <taxon>Chytriomycetaceae</taxon>
        <taxon>Rhizoclosmatium</taxon>
    </lineage>
</organism>
<evidence type="ECO:0000256" key="4">
    <source>
        <dbReference type="ARBA" id="ARBA00012706"/>
    </source>
</evidence>
<evidence type="ECO:0000256" key="3">
    <source>
        <dbReference type="ARBA" id="ARBA00005641"/>
    </source>
</evidence>
<dbReference type="InterPro" id="IPR045053">
    <property type="entry name" value="MAN-like"/>
</dbReference>
<dbReference type="OrthoDB" id="428177at2759"/>
<reference evidence="10 11" key="1">
    <citation type="submission" date="2016-07" db="EMBL/GenBank/DDBJ databases">
        <title>Pervasive Adenine N6-methylation of Active Genes in Fungi.</title>
        <authorList>
            <consortium name="DOE Joint Genome Institute"/>
            <person name="Mondo S.J."/>
            <person name="Dannebaum R.O."/>
            <person name="Kuo R.C."/>
            <person name="Labutti K."/>
            <person name="Haridas S."/>
            <person name="Kuo A."/>
            <person name="Salamov A."/>
            <person name="Ahrendt S.R."/>
            <person name="Lipzen A."/>
            <person name="Sullivan W."/>
            <person name="Andreopoulos W.B."/>
            <person name="Clum A."/>
            <person name="Lindquist E."/>
            <person name="Daum C."/>
            <person name="Ramamoorthy G.K."/>
            <person name="Gryganskyi A."/>
            <person name="Culley D."/>
            <person name="Magnuson J.K."/>
            <person name="James T.Y."/>
            <person name="O'Malley M.A."/>
            <person name="Stajich J.E."/>
            <person name="Spatafora J.W."/>
            <person name="Visel A."/>
            <person name="Grigoriev I.V."/>
        </authorList>
    </citation>
    <scope>NUCLEOTIDE SEQUENCE [LARGE SCALE GENOMIC DNA]</scope>
    <source>
        <strain evidence="10 11">JEL800</strain>
    </source>
</reference>
<evidence type="ECO:0000313" key="10">
    <source>
        <dbReference type="EMBL" id="ORY47636.1"/>
    </source>
</evidence>
<evidence type="ECO:0000259" key="9">
    <source>
        <dbReference type="Pfam" id="PF26410"/>
    </source>
</evidence>
<evidence type="ECO:0000256" key="5">
    <source>
        <dbReference type="ARBA" id="ARBA00022525"/>
    </source>
</evidence>
<feature type="domain" description="Glycoside hydrolase family 5" evidence="9">
    <location>
        <begin position="242"/>
        <end position="463"/>
    </location>
</feature>
<evidence type="ECO:0000256" key="2">
    <source>
        <dbReference type="ARBA" id="ARBA00004613"/>
    </source>
</evidence>
<dbReference type="Pfam" id="PF26410">
    <property type="entry name" value="GH5_mannosidase"/>
    <property type="match status" value="1"/>
</dbReference>
<protein>
    <recommendedName>
        <fullName evidence="4">mannan endo-1,4-beta-mannosidase</fullName>
        <ecNumber evidence="4">3.2.1.78</ecNumber>
    </recommendedName>
</protein>
<comment type="similarity">
    <text evidence="3">Belongs to the glycosyl hydrolase 5 (cellulase A) family.</text>
</comment>
<comment type="subcellular location">
    <subcellularLocation>
        <location evidence="2">Secreted</location>
    </subcellularLocation>
</comment>
<dbReference type="Proteomes" id="UP000193642">
    <property type="component" value="Unassembled WGS sequence"/>
</dbReference>
<keyword evidence="6" id="KW-0732">Signal</keyword>
<accession>A0A1Y2CKX1</accession>
<dbReference type="InterPro" id="IPR017853">
    <property type="entry name" value="GH"/>
</dbReference>
<evidence type="ECO:0000313" key="11">
    <source>
        <dbReference type="Proteomes" id="UP000193642"/>
    </source>
</evidence>
<evidence type="ECO:0000256" key="8">
    <source>
        <dbReference type="ARBA" id="ARBA00023295"/>
    </source>
</evidence>
<dbReference type="PANTHER" id="PTHR31451:SF39">
    <property type="entry name" value="MANNAN ENDO-1,4-BETA-MANNOSIDASE 1"/>
    <property type="match status" value="1"/>
</dbReference>
<dbReference type="PANTHER" id="PTHR31451">
    <property type="match status" value="1"/>
</dbReference>
<proteinExistence type="inferred from homology"/>
<dbReference type="Gene3D" id="3.20.20.80">
    <property type="entry name" value="Glycosidases"/>
    <property type="match status" value="1"/>
</dbReference>
<evidence type="ECO:0000256" key="7">
    <source>
        <dbReference type="ARBA" id="ARBA00022801"/>
    </source>
</evidence>
<evidence type="ECO:0000256" key="1">
    <source>
        <dbReference type="ARBA" id="ARBA00001678"/>
    </source>
</evidence>
<dbReference type="SUPFAM" id="SSF51445">
    <property type="entry name" value="(Trans)glycosidases"/>
    <property type="match status" value="1"/>
</dbReference>
<keyword evidence="11" id="KW-1185">Reference proteome</keyword>
<name>A0A1Y2CKX1_9FUNG</name>
<dbReference type="EC" id="3.2.1.78" evidence="4"/>
<dbReference type="GO" id="GO:0046355">
    <property type="term" value="P:mannan catabolic process"/>
    <property type="evidence" value="ECO:0007669"/>
    <property type="project" value="UniProtKB-ARBA"/>
</dbReference>